<dbReference type="RefSeq" id="WP_092178796.1">
    <property type="nucleotide sequence ID" value="NZ_FNZH01000014.1"/>
</dbReference>
<dbReference type="OrthoDB" id="1100397at2"/>
<dbReference type="AlphaFoldDB" id="A0A1H7BQD8"/>
<dbReference type="Proteomes" id="UP000199403">
    <property type="component" value="Unassembled WGS sequence"/>
</dbReference>
<evidence type="ECO:0000313" key="1">
    <source>
        <dbReference type="EMBL" id="SEJ79809.1"/>
    </source>
</evidence>
<keyword evidence="2" id="KW-1185">Reference proteome</keyword>
<organism evidence="1 2">
    <name type="scientific">Cyclobacterium xiamenense</name>
    <dbReference type="NCBI Taxonomy" id="1297121"/>
    <lineage>
        <taxon>Bacteria</taxon>
        <taxon>Pseudomonadati</taxon>
        <taxon>Bacteroidota</taxon>
        <taxon>Cytophagia</taxon>
        <taxon>Cytophagales</taxon>
        <taxon>Cyclobacteriaceae</taxon>
        <taxon>Cyclobacterium</taxon>
    </lineage>
</organism>
<evidence type="ECO:0000313" key="2">
    <source>
        <dbReference type="Proteomes" id="UP000199403"/>
    </source>
</evidence>
<sequence length="94" mass="10882">MAQVTDRSLSNYYMDIMAGDEDIYALYFGKSADLYYQNGELSKEIFVFDYDGKLVKTYTLDYSLVSLAVDEENMRFFGISSDKDPNVVIFDYND</sequence>
<dbReference type="STRING" id="1416801.SAMN05192553_11420"/>
<proteinExistence type="predicted"/>
<dbReference type="Pfam" id="PF15869">
    <property type="entry name" value="TolB_like"/>
    <property type="match status" value="1"/>
</dbReference>
<reference evidence="2" key="1">
    <citation type="submission" date="2016-10" db="EMBL/GenBank/DDBJ databases">
        <authorList>
            <person name="Varghese N."/>
            <person name="Submissions S."/>
        </authorList>
    </citation>
    <scope>NUCLEOTIDE SEQUENCE [LARGE SCALE GENOMIC DNA]</scope>
    <source>
        <strain evidence="2">IBRC-M 10761</strain>
    </source>
</reference>
<name>A0A1H7BQD8_9BACT</name>
<accession>A0A1H7BQD8</accession>
<protein>
    <submittedName>
        <fullName evidence="1">TolB-like 6-blade propeller-like</fullName>
    </submittedName>
</protein>
<dbReference type="EMBL" id="FNZH01000014">
    <property type="protein sequence ID" value="SEJ79809.1"/>
    <property type="molecule type" value="Genomic_DNA"/>
</dbReference>
<gene>
    <name evidence="1" type="ORF">SAMN05192553_11420</name>
</gene>